<dbReference type="GO" id="GO:0015920">
    <property type="term" value="P:lipopolysaccharide transport"/>
    <property type="evidence" value="ECO:0007669"/>
    <property type="project" value="TreeGrafter"/>
</dbReference>
<keyword evidence="3 6" id="KW-0812">Transmembrane</keyword>
<keyword evidence="2" id="KW-1003">Cell membrane</keyword>
<dbReference type="GO" id="GO:0043190">
    <property type="term" value="C:ATP-binding cassette (ABC) transporter complex"/>
    <property type="evidence" value="ECO:0007669"/>
    <property type="project" value="TreeGrafter"/>
</dbReference>
<evidence type="ECO:0000256" key="1">
    <source>
        <dbReference type="ARBA" id="ARBA00004651"/>
    </source>
</evidence>
<dbReference type="RefSeq" id="WP_184306560.1">
    <property type="nucleotide sequence ID" value="NZ_JACHXU010000015.1"/>
</dbReference>
<evidence type="ECO:0000256" key="6">
    <source>
        <dbReference type="SAM" id="Phobius"/>
    </source>
</evidence>
<keyword evidence="4 6" id="KW-1133">Transmembrane helix</keyword>
<comment type="subcellular location">
    <subcellularLocation>
        <location evidence="1">Cell membrane</location>
        <topology evidence="1">Multi-pass membrane protein</topology>
    </subcellularLocation>
</comment>
<proteinExistence type="predicted"/>
<evidence type="ECO:0000256" key="4">
    <source>
        <dbReference type="ARBA" id="ARBA00022989"/>
    </source>
</evidence>
<feature type="transmembrane region" description="Helical" evidence="6">
    <location>
        <begin position="375"/>
        <end position="393"/>
    </location>
</feature>
<comment type="caution">
    <text evidence="7">The sequence shown here is derived from an EMBL/GenBank/DDBJ whole genome shotgun (WGS) entry which is preliminary data.</text>
</comment>
<keyword evidence="5 6" id="KW-0472">Membrane</keyword>
<evidence type="ECO:0000256" key="5">
    <source>
        <dbReference type="ARBA" id="ARBA00023136"/>
    </source>
</evidence>
<evidence type="ECO:0000313" key="8">
    <source>
        <dbReference type="Proteomes" id="UP000536179"/>
    </source>
</evidence>
<dbReference type="Pfam" id="PF03739">
    <property type="entry name" value="LptF_LptG"/>
    <property type="match status" value="1"/>
</dbReference>
<evidence type="ECO:0000256" key="2">
    <source>
        <dbReference type="ARBA" id="ARBA00022475"/>
    </source>
</evidence>
<sequence>MIPTRLTRTILWEILRIFVVALVVLTTIILLIAVARELIRKGLGPMAVLHLLPFAMPISLQHAVPATALFSVCCVYGRMAADGEISTVKSSGISPLRLLQPAIIFAALLSPIAVYCSDMAVSWGKPGVKRVVLLSVEDIAYKVLEAQHSFTSDHGFSIHVREIKDRRMISPTVVIRGRGDEAFEVTASEGQLVMDEERQALVLKLVDSKVVRGRGFGGTLPGESTFEIPLGNALDEDDTASKSPSELPLRLISREKSRQREDTHATIGQLAAFTGFALLQSRPETIGGPEARGIHNSLESSRYRLTRLRTEPWRRWAEGFTCFFFVFVGAPLAILAKTSDYWTTFGMCFLPIILIYYPLFLFGLDQAKSGDLPPYGVWTGNVVLAGIGTILMTKVRRH</sequence>
<evidence type="ECO:0000256" key="3">
    <source>
        <dbReference type="ARBA" id="ARBA00022692"/>
    </source>
</evidence>
<feature type="transmembrane region" description="Helical" evidence="6">
    <location>
        <begin position="316"/>
        <end position="335"/>
    </location>
</feature>
<accession>A0A7W5E1E6</accession>
<protein>
    <submittedName>
        <fullName evidence="7">Lipopolysaccharide export system permease protein</fullName>
    </submittedName>
</protein>
<dbReference type="InterPro" id="IPR005495">
    <property type="entry name" value="LptG/LptF_permease"/>
</dbReference>
<dbReference type="AlphaFoldDB" id="A0A7W5E1E6"/>
<evidence type="ECO:0000313" key="7">
    <source>
        <dbReference type="EMBL" id="MBB3208350.1"/>
    </source>
</evidence>
<dbReference type="PANTHER" id="PTHR33529">
    <property type="entry name" value="SLR0882 PROTEIN-RELATED"/>
    <property type="match status" value="1"/>
</dbReference>
<dbReference type="PANTHER" id="PTHR33529:SF6">
    <property type="entry name" value="YJGP_YJGQ FAMILY PERMEASE"/>
    <property type="match status" value="1"/>
</dbReference>
<name>A0A7W5E1E6_9BACT</name>
<dbReference type="Proteomes" id="UP000536179">
    <property type="component" value="Unassembled WGS sequence"/>
</dbReference>
<feature type="transmembrane region" description="Helical" evidence="6">
    <location>
        <begin position="341"/>
        <end position="363"/>
    </location>
</feature>
<keyword evidence="8" id="KW-1185">Reference proteome</keyword>
<organism evidence="7 8">
    <name type="scientific">Aporhodopirellula rubra</name>
    <dbReference type="NCBI Taxonomy" id="980271"/>
    <lineage>
        <taxon>Bacteria</taxon>
        <taxon>Pseudomonadati</taxon>
        <taxon>Planctomycetota</taxon>
        <taxon>Planctomycetia</taxon>
        <taxon>Pirellulales</taxon>
        <taxon>Pirellulaceae</taxon>
        <taxon>Aporhodopirellula</taxon>
    </lineage>
</organism>
<gene>
    <name evidence="7" type="ORF">FHS27_004178</name>
</gene>
<reference evidence="7 8" key="1">
    <citation type="submission" date="2020-08" db="EMBL/GenBank/DDBJ databases">
        <title>Genomic Encyclopedia of Type Strains, Phase III (KMG-III): the genomes of soil and plant-associated and newly described type strains.</title>
        <authorList>
            <person name="Whitman W."/>
        </authorList>
    </citation>
    <scope>NUCLEOTIDE SEQUENCE [LARGE SCALE GENOMIC DNA]</scope>
    <source>
        <strain evidence="7 8">CECT 8075</strain>
    </source>
</reference>
<feature type="transmembrane region" description="Helical" evidence="6">
    <location>
        <begin position="14"/>
        <end position="35"/>
    </location>
</feature>
<dbReference type="EMBL" id="JACHXU010000015">
    <property type="protein sequence ID" value="MBB3208350.1"/>
    <property type="molecule type" value="Genomic_DNA"/>
</dbReference>